<name>A0A2T2N4R4_CORCC</name>
<reference evidence="1 2" key="1">
    <citation type="journal article" date="2018" name="Front. Microbiol.">
        <title>Genome-Wide Analysis of Corynespora cassiicola Leaf Fall Disease Putative Effectors.</title>
        <authorList>
            <person name="Lopez D."/>
            <person name="Ribeiro S."/>
            <person name="Label P."/>
            <person name="Fumanal B."/>
            <person name="Venisse J.S."/>
            <person name="Kohler A."/>
            <person name="de Oliveira R.R."/>
            <person name="Labutti K."/>
            <person name="Lipzen A."/>
            <person name="Lail K."/>
            <person name="Bauer D."/>
            <person name="Ohm R.A."/>
            <person name="Barry K.W."/>
            <person name="Spatafora J."/>
            <person name="Grigoriev I.V."/>
            <person name="Martin F.M."/>
            <person name="Pujade-Renaud V."/>
        </authorList>
    </citation>
    <scope>NUCLEOTIDE SEQUENCE [LARGE SCALE GENOMIC DNA]</scope>
    <source>
        <strain evidence="1 2">Philippines</strain>
    </source>
</reference>
<dbReference type="Proteomes" id="UP000240883">
    <property type="component" value="Unassembled WGS sequence"/>
</dbReference>
<evidence type="ECO:0000313" key="2">
    <source>
        <dbReference type="Proteomes" id="UP000240883"/>
    </source>
</evidence>
<dbReference type="AlphaFoldDB" id="A0A2T2N4R4"/>
<dbReference type="EMBL" id="KZ678149">
    <property type="protein sequence ID" value="PSN60379.1"/>
    <property type="molecule type" value="Genomic_DNA"/>
</dbReference>
<evidence type="ECO:0000313" key="1">
    <source>
        <dbReference type="EMBL" id="PSN60379.1"/>
    </source>
</evidence>
<feature type="non-terminal residue" evidence="1">
    <location>
        <position position="1"/>
    </location>
</feature>
<organism evidence="1 2">
    <name type="scientific">Corynespora cassiicola Philippines</name>
    <dbReference type="NCBI Taxonomy" id="1448308"/>
    <lineage>
        <taxon>Eukaryota</taxon>
        <taxon>Fungi</taxon>
        <taxon>Dikarya</taxon>
        <taxon>Ascomycota</taxon>
        <taxon>Pezizomycotina</taxon>
        <taxon>Dothideomycetes</taxon>
        <taxon>Pleosporomycetidae</taxon>
        <taxon>Pleosporales</taxon>
        <taxon>Corynesporascaceae</taxon>
        <taxon>Corynespora</taxon>
    </lineage>
</organism>
<protein>
    <submittedName>
        <fullName evidence="1">Uncharacterized protein</fullName>
    </submittedName>
</protein>
<dbReference type="OrthoDB" id="3789027at2759"/>
<sequence>LLNLDCSSDLSRYSRDLGPGVQARNAAYRSDVLRAQFEDHREHILRHKQQFGSPVQTLAQIPTPAYTSASVPPIPFQASRPGHPGHGSPFQSPHTIQHRTLPKQFPDKPLSSWARYGKPETYPLGLREAIEKSSRILANAPPDPKGTIYHVVVSSDKRSTYTDDTHEVVGTYTTIRPAIEKAIEHFVEE</sequence>
<accession>A0A2T2N4R4</accession>
<feature type="non-terminal residue" evidence="1">
    <location>
        <position position="189"/>
    </location>
</feature>
<proteinExistence type="predicted"/>
<gene>
    <name evidence="1" type="ORF">BS50DRAFT_443518</name>
</gene>
<keyword evidence="2" id="KW-1185">Reference proteome</keyword>